<evidence type="ECO:0000256" key="2">
    <source>
        <dbReference type="SAM" id="SignalP"/>
    </source>
</evidence>
<organism evidence="4 5">
    <name type="scientific">Flavobacterium cerinum</name>
    <dbReference type="NCBI Taxonomy" id="2502784"/>
    <lineage>
        <taxon>Bacteria</taxon>
        <taxon>Pseudomonadati</taxon>
        <taxon>Bacteroidota</taxon>
        <taxon>Flavobacteriia</taxon>
        <taxon>Flavobacteriales</taxon>
        <taxon>Flavobacteriaceae</taxon>
        <taxon>Flavobacterium</taxon>
    </lineage>
</organism>
<evidence type="ECO:0000313" key="4">
    <source>
        <dbReference type="EMBL" id="UUC45930.1"/>
    </source>
</evidence>
<protein>
    <submittedName>
        <fullName evidence="4">T9SS type A sorting domain-containing protein</fullName>
    </submittedName>
</protein>
<dbReference type="Pfam" id="PF18962">
    <property type="entry name" value="Por_Secre_tail"/>
    <property type="match status" value="1"/>
</dbReference>
<dbReference type="EMBL" id="CP101751">
    <property type="protein sequence ID" value="UUC45930.1"/>
    <property type="molecule type" value="Genomic_DNA"/>
</dbReference>
<sequence length="276" mass="30823">MRQFYLILFSIALSVTTNAQTNLIPNGNFETWTNNTTPTGFSSTNTETFSANNFITRESGIIKNGAAAVKHQSQDDTQTLSPDNLIPVIPGNNYTISYWYLDNDTKARTRAWHSWVSISNGNEMELTDHRDQLHPTTYSSNSAQWVQVSFTLTAPSNATHFRFQARTYRQSGTSVGGYIYYDDFSMVNNTPMGLTDHQIDGLKLYPNPAGNNDNLYITSTTGSDKTIEIYDILGKQIQNIKTESNSPISISNLTTGVYLLKITEEGKTATQKLIIK</sequence>
<reference evidence="4" key="1">
    <citation type="submission" date="2022-07" db="EMBL/GenBank/DDBJ databases">
        <title>Isolation, identification, and degradation of a PFOSA degrading strain from sewage treatment plant.</title>
        <authorList>
            <person name="Zhang L."/>
            <person name="Huo Y."/>
        </authorList>
    </citation>
    <scope>NUCLEOTIDE SEQUENCE</scope>
    <source>
        <strain evidence="4">C1</strain>
    </source>
</reference>
<proteinExistence type="predicted"/>
<gene>
    <name evidence="4" type="ORF">NOX80_01705</name>
</gene>
<evidence type="ECO:0000256" key="1">
    <source>
        <dbReference type="ARBA" id="ARBA00022729"/>
    </source>
</evidence>
<dbReference type="RefSeq" id="WP_256551612.1">
    <property type="nucleotide sequence ID" value="NZ_CP101751.1"/>
</dbReference>
<dbReference type="InterPro" id="IPR026444">
    <property type="entry name" value="Secre_tail"/>
</dbReference>
<keyword evidence="1 2" id="KW-0732">Signal</keyword>
<dbReference type="Proteomes" id="UP001059844">
    <property type="component" value="Chromosome"/>
</dbReference>
<dbReference type="Gene3D" id="2.60.120.260">
    <property type="entry name" value="Galactose-binding domain-like"/>
    <property type="match status" value="1"/>
</dbReference>
<feature type="domain" description="Secretion system C-terminal sorting" evidence="3">
    <location>
        <begin position="204"/>
        <end position="275"/>
    </location>
</feature>
<keyword evidence="5" id="KW-1185">Reference proteome</keyword>
<evidence type="ECO:0000259" key="3">
    <source>
        <dbReference type="Pfam" id="PF18962"/>
    </source>
</evidence>
<feature type="signal peptide" evidence="2">
    <location>
        <begin position="1"/>
        <end position="19"/>
    </location>
</feature>
<accession>A0ABY5ISV7</accession>
<name>A0ABY5ISV7_9FLAO</name>
<dbReference type="NCBIfam" id="TIGR04183">
    <property type="entry name" value="Por_Secre_tail"/>
    <property type="match status" value="1"/>
</dbReference>
<feature type="chain" id="PRO_5045346577" evidence="2">
    <location>
        <begin position="20"/>
        <end position="276"/>
    </location>
</feature>
<evidence type="ECO:0000313" key="5">
    <source>
        <dbReference type="Proteomes" id="UP001059844"/>
    </source>
</evidence>